<comment type="caution">
    <text evidence="1">The sequence shown here is derived from an EMBL/GenBank/DDBJ whole genome shotgun (WGS) entry which is preliminary data.</text>
</comment>
<accession>A0ACC2LQQ5</accession>
<evidence type="ECO:0000313" key="2">
    <source>
        <dbReference type="Proteomes" id="UP001234297"/>
    </source>
</evidence>
<sequence>MELEDVGCEIFNDLPWRSFFQDIVKDEDGNIIECKTHDLVHDLAQFVMVDDCFALTSGKEERIPEKIRQFSHDRESNIPMSLYKSHTLRTVLALDRDFGSRIPHISKLKYLRGLDSSRGPIRNLSSFIGNLKHLRYLHLSFSNVTTIPKSITRLQNLHLLNVGGCTSLYKLPESVTNLQNLQTLNVTGCSKLGKLPKQTRKMKQPRHLVISNAPSLTCMPRGIGQLTRLQTLTGFIVGKEYGQHIGELQKLNLRGELSIVNLNCVRDAKDAEEARLMSKPHLCSLDLSWRYEVDNEKQETWMKF</sequence>
<evidence type="ECO:0000313" key="1">
    <source>
        <dbReference type="EMBL" id="KAJ8635361.1"/>
    </source>
</evidence>
<organism evidence="1 2">
    <name type="scientific">Persea americana</name>
    <name type="common">Avocado</name>
    <dbReference type="NCBI Taxonomy" id="3435"/>
    <lineage>
        <taxon>Eukaryota</taxon>
        <taxon>Viridiplantae</taxon>
        <taxon>Streptophyta</taxon>
        <taxon>Embryophyta</taxon>
        <taxon>Tracheophyta</taxon>
        <taxon>Spermatophyta</taxon>
        <taxon>Magnoliopsida</taxon>
        <taxon>Magnoliidae</taxon>
        <taxon>Laurales</taxon>
        <taxon>Lauraceae</taxon>
        <taxon>Persea</taxon>
    </lineage>
</organism>
<reference evidence="1 2" key="1">
    <citation type="journal article" date="2022" name="Hortic Res">
        <title>A haplotype resolved chromosomal level avocado genome allows analysis of novel avocado genes.</title>
        <authorList>
            <person name="Nath O."/>
            <person name="Fletcher S.J."/>
            <person name="Hayward A."/>
            <person name="Shaw L.M."/>
            <person name="Masouleh A.K."/>
            <person name="Furtado A."/>
            <person name="Henry R.J."/>
            <person name="Mitter N."/>
        </authorList>
    </citation>
    <scope>NUCLEOTIDE SEQUENCE [LARGE SCALE GENOMIC DNA]</scope>
    <source>
        <strain evidence="2">cv. Hass</strain>
    </source>
</reference>
<name>A0ACC2LQQ5_PERAE</name>
<protein>
    <submittedName>
        <fullName evidence="1">Uncharacterized protein</fullName>
    </submittedName>
</protein>
<gene>
    <name evidence="1" type="ORF">MRB53_009628</name>
</gene>
<proteinExistence type="predicted"/>
<dbReference type="Proteomes" id="UP001234297">
    <property type="component" value="Chromosome 3"/>
</dbReference>
<dbReference type="EMBL" id="CM056811">
    <property type="protein sequence ID" value="KAJ8635361.1"/>
    <property type="molecule type" value="Genomic_DNA"/>
</dbReference>
<keyword evidence="2" id="KW-1185">Reference proteome</keyword>